<name>A0A409WH46_PSICY</name>
<keyword evidence="3" id="KW-1185">Reference proteome</keyword>
<dbReference type="Proteomes" id="UP000283269">
    <property type="component" value="Unassembled WGS sequence"/>
</dbReference>
<organism evidence="2 3">
    <name type="scientific">Psilocybe cyanescens</name>
    <dbReference type="NCBI Taxonomy" id="93625"/>
    <lineage>
        <taxon>Eukaryota</taxon>
        <taxon>Fungi</taxon>
        <taxon>Dikarya</taxon>
        <taxon>Basidiomycota</taxon>
        <taxon>Agaricomycotina</taxon>
        <taxon>Agaricomycetes</taxon>
        <taxon>Agaricomycetidae</taxon>
        <taxon>Agaricales</taxon>
        <taxon>Agaricineae</taxon>
        <taxon>Strophariaceae</taxon>
        <taxon>Psilocybe</taxon>
    </lineage>
</organism>
<dbReference type="Pfam" id="PF24968">
    <property type="entry name" value="DUF7770"/>
    <property type="match status" value="1"/>
</dbReference>
<reference evidence="2 3" key="1">
    <citation type="journal article" date="2018" name="Evol. Lett.">
        <title>Horizontal gene cluster transfer increased hallucinogenic mushroom diversity.</title>
        <authorList>
            <person name="Reynolds H.T."/>
            <person name="Vijayakumar V."/>
            <person name="Gluck-Thaler E."/>
            <person name="Korotkin H.B."/>
            <person name="Matheny P.B."/>
            <person name="Slot J.C."/>
        </authorList>
    </citation>
    <scope>NUCLEOTIDE SEQUENCE [LARGE SCALE GENOMIC DNA]</scope>
    <source>
        <strain evidence="2 3">2631</strain>
    </source>
</reference>
<evidence type="ECO:0000313" key="2">
    <source>
        <dbReference type="EMBL" id="PPQ77858.1"/>
    </source>
</evidence>
<sequence>MSQNSASTHSVISKPINLNPAQPNLRPITHMSQNAFNIHNVISESIDISQVDPAHRELPITDVNLCAYLDKQGSCDECHNPPKWKTNFDLETDMPPANHYALWFGFGAGCRVHVGIDVLPEKGSGLTRNARAVVLLASKTVPTDENIGCVMRELNVKPGTTINTIIALIQRKNMHKYQFRLKRNNKKKVKQQAGCRLWIYQLSGELENVGIVGPGFQADVWEFLHVYFARKQTCSVSDDGKFIPAMTWGPHWQRVCAPVEDGSLTVGVEDKNRVE</sequence>
<protein>
    <recommendedName>
        <fullName evidence="1">DUF7770 domain-containing protein</fullName>
    </recommendedName>
</protein>
<dbReference type="AlphaFoldDB" id="A0A409WH46"/>
<dbReference type="EMBL" id="NHYD01003433">
    <property type="protein sequence ID" value="PPQ77858.1"/>
    <property type="molecule type" value="Genomic_DNA"/>
</dbReference>
<proteinExistence type="predicted"/>
<dbReference type="InParanoid" id="A0A409WH46"/>
<dbReference type="OrthoDB" id="2891886at2759"/>
<dbReference type="InterPro" id="IPR056672">
    <property type="entry name" value="DUF7770"/>
</dbReference>
<comment type="caution">
    <text evidence="2">The sequence shown here is derived from an EMBL/GenBank/DDBJ whole genome shotgun (WGS) entry which is preliminary data.</text>
</comment>
<evidence type="ECO:0000259" key="1">
    <source>
        <dbReference type="Pfam" id="PF24968"/>
    </source>
</evidence>
<evidence type="ECO:0000313" key="3">
    <source>
        <dbReference type="Proteomes" id="UP000283269"/>
    </source>
</evidence>
<accession>A0A409WH46</accession>
<gene>
    <name evidence="2" type="ORF">CVT25_015352</name>
</gene>
<feature type="domain" description="DUF7770" evidence="1">
    <location>
        <begin position="93"/>
        <end position="242"/>
    </location>
</feature>